<dbReference type="Proteomes" id="UP000293036">
    <property type="component" value="Unassembled WGS sequence"/>
</dbReference>
<dbReference type="SUPFAM" id="SSF75169">
    <property type="entry name" value="DsrEFH-like"/>
    <property type="match status" value="1"/>
</dbReference>
<protein>
    <submittedName>
        <fullName evidence="1">Uncharacterized protein</fullName>
    </submittedName>
</protein>
<gene>
    <name evidence="1" type="ORF">EZJ44_00990</name>
</gene>
<dbReference type="InterPro" id="IPR027396">
    <property type="entry name" value="DsrEFH-like"/>
</dbReference>
<comment type="caution">
    <text evidence="1">The sequence shown here is derived from an EMBL/GenBank/DDBJ whole genome shotgun (WGS) entry which is preliminary data.</text>
</comment>
<dbReference type="InterPro" id="IPR003787">
    <property type="entry name" value="Sulphur_relay_DsrE/F-like"/>
</dbReference>
<dbReference type="RefSeq" id="WP_131279229.1">
    <property type="nucleotide sequence ID" value="NZ_JBHSLR010000009.1"/>
</dbReference>
<reference evidence="1 2" key="1">
    <citation type="submission" date="2019-02" db="EMBL/GenBank/DDBJ databases">
        <title>Arcanobacterium bovis sp. nov., isolated from the milk of a cow with mastitis.</title>
        <authorList>
            <person name="Sammra O."/>
            <person name="Foster G."/>
            <person name="Hassan A."/>
            <person name="Alssahen M."/>
            <person name="Laemmler C."/>
            <person name="Borowiak M."/>
            <person name="Malorny B."/>
            <person name="Abdulmawjood A."/>
        </authorList>
    </citation>
    <scope>NUCLEOTIDE SEQUENCE [LARGE SCALE GENOMIC DNA]</scope>
    <source>
        <strain evidence="1 2">C605018/01/1</strain>
    </source>
</reference>
<evidence type="ECO:0000313" key="1">
    <source>
        <dbReference type="EMBL" id="TBW23744.1"/>
    </source>
</evidence>
<dbReference type="EMBL" id="SJDT01000001">
    <property type="protein sequence ID" value="TBW23744.1"/>
    <property type="molecule type" value="Genomic_DNA"/>
</dbReference>
<dbReference type="Gene3D" id="3.40.1260.10">
    <property type="entry name" value="DsrEFH-like"/>
    <property type="match status" value="1"/>
</dbReference>
<dbReference type="Pfam" id="PF02635">
    <property type="entry name" value="DsrE"/>
    <property type="match status" value="1"/>
</dbReference>
<keyword evidence="2" id="KW-1185">Reference proteome</keyword>
<dbReference type="PANTHER" id="PTHR37691">
    <property type="entry name" value="BLR3518 PROTEIN"/>
    <property type="match status" value="1"/>
</dbReference>
<evidence type="ECO:0000313" key="2">
    <source>
        <dbReference type="Proteomes" id="UP000293036"/>
    </source>
</evidence>
<dbReference type="OrthoDB" id="5432020at2"/>
<dbReference type="PANTHER" id="PTHR37691:SF1">
    <property type="entry name" value="BLR3518 PROTEIN"/>
    <property type="match status" value="1"/>
</dbReference>
<accession>A0A4V2KRB1</accession>
<proteinExistence type="predicted"/>
<name>A0A4V2KRB1_9ACTO</name>
<dbReference type="AlphaFoldDB" id="A0A4V2KRB1"/>
<organism evidence="1 2">
    <name type="scientific">Arcanobacterium bovis</name>
    <dbReference type="NCBI Taxonomy" id="2529275"/>
    <lineage>
        <taxon>Bacteria</taxon>
        <taxon>Bacillati</taxon>
        <taxon>Actinomycetota</taxon>
        <taxon>Actinomycetes</taxon>
        <taxon>Actinomycetales</taxon>
        <taxon>Actinomycetaceae</taxon>
        <taxon>Arcanobacterium</taxon>
    </lineage>
</organism>
<sequence>MSDLKIVFHVNENDRWPFTIRSVRNLVRSTQGGKAVVVANGGAIRSFSQLDSDPMRFAKIKELHDEGVRFVICEIAMNERQVKAELIPDYVEIVPAGIVEIAKLQQEGYGYIKA</sequence>